<dbReference type="OrthoDB" id="9428839at2759"/>
<evidence type="ECO:0000313" key="14">
    <source>
        <dbReference type="Proteomes" id="UP001046870"/>
    </source>
</evidence>
<feature type="domain" description="Lysosome-associated membrane glycoprotein 2-like transmembrane" evidence="12">
    <location>
        <begin position="202"/>
        <end position="231"/>
    </location>
</feature>
<accession>A0A9D3PQN8</accession>
<dbReference type="GO" id="GO:0005765">
    <property type="term" value="C:lysosomal membrane"/>
    <property type="evidence" value="ECO:0007669"/>
    <property type="project" value="UniProtKB-SubCell"/>
</dbReference>
<evidence type="ECO:0000256" key="7">
    <source>
        <dbReference type="ARBA" id="ARBA00023180"/>
    </source>
</evidence>
<dbReference type="AlphaFoldDB" id="A0A9D3PQN8"/>
<comment type="subcellular location">
    <subcellularLocation>
        <location evidence="1">Endosome membrane</location>
        <topology evidence="1">Single-pass type I membrane protein</topology>
    </subcellularLocation>
    <subcellularLocation>
        <location evidence="8">Lysosome membrane</location>
        <topology evidence="8">Single-pass type I membrane protein</topology>
    </subcellularLocation>
</comment>
<keyword evidence="5 9" id="KW-1133">Transmembrane helix</keyword>
<evidence type="ECO:0000256" key="8">
    <source>
        <dbReference type="PROSITE-ProRule" id="PRU00740"/>
    </source>
</evidence>
<evidence type="ECO:0000313" key="13">
    <source>
        <dbReference type="EMBL" id="KAG7464602.1"/>
    </source>
</evidence>
<evidence type="ECO:0008006" key="15">
    <source>
        <dbReference type="Google" id="ProtNLM"/>
    </source>
</evidence>
<dbReference type="GO" id="GO:0031902">
    <property type="term" value="C:late endosome membrane"/>
    <property type="evidence" value="ECO:0007669"/>
    <property type="project" value="TreeGrafter"/>
</dbReference>
<keyword evidence="14" id="KW-1185">Reference proteome</keyword>
<keyword evidence="2 8" id="KW-0812">Transmembrane</keyword>
<evidence type="ECO:0000256" key="1">
    <source>
        <dbReference type="ARBA" id="ARBA00004530"/>
    </source>
</evidence>
<proteinExistence type="inferred from homology"/>
<comment type="similarity">
    <text evidence="8">Belongs to the LAMP family.</text>
</comment>
<keyword evidence="6 8" id="KW-0472">Membrane</keyword>
<sequence>MKNGFLLFAVACAMAVAFAAAPPQPTPKANVTTGNYTLKGTDGKTCVLIQMGLKIRVQYATKNNKTVGDYIVQQSKTSVNGSCDTSKANFNLTFPEGFVALQFQKNATQKAVYVTSVAVAVTYPFDQAVDPRAKYSATNESLELFRAGIGHSYSCRNQVVNMGQVITLEMTQNRMQAFNITNDGYGLPDPCPADKPDYRVAIAVGIVLLILIIIVVLAYLVGRRRRTDGYQSL</sequence>
<keyword evidence="8" id="KW-0458">Lysosome</keyword>
<evidence type="ECO:0000256" key="9">
    <source>
        <dbReference type="SAM" id="Phobius"/>
    </source>
</evidence>
<feature type="domain" description="Lysosome-associated membrane glycoprotein 2-like luminal" evidence="11">
    <location>
        <begin position="32"/>
        <end position="180"/>
    </location>
</feature>
<evidence type="ECO:0000256" key="6">
    <source>
        <dbReference type="ARBA" id="ARBA00023136"/>
    </source>
</evidence>
<dbReference type="InterPro" id="IPR048528">
    <property type="entry name" value="Lamp2-like_luminal"/>
</dbReference>
<dbReference type="PRINTS" id="PR00336">
    <property type="entry name" value="LYSASSOCTDMP"/>
</dbReference>
<feature type="transmembrane region" description="Helical" evidence="9">
    <location>
        <begin position="200"/>
        <end position="221"/>
    </location>
</feature>
<dbReference type="EMBL" id="JAFDVH010000014">
    <property type="protein sequence ID" value="KAG7464602.1"/>
    <property type="molecule type" value="Genomic_DNA"/>
</dbReference>
<comment type="caution">
    <text evidence="8">Lacks conserved residue(s) required for the propagation of feature annotation.</text>
</comment>
<evidence type="ECO:0000256" key="4">
    <source>
        <dbReference type="ARBA" id="ARBA00022753"/>
    </source>
</evidence>
<dbReference type="GO" id="GO:0005886">
    <property type="term" value="C:plasma membrane"/>
    <property type="evidence" value="ECO:0007669"/>
    <property type="project" value="TreeGrafter"/>
</dbReference>
<feature type="signal peptide" evidence="10">
    <location>
        <begin position="1"/>
        <end position="19"/>
    </location>
</feature>
<dbReference type="GO" id="GO:0072594">
    <property type="term" value="P:establishment of protein localization to organelle"/>
    <property type="evidence" value="ECO:0007669"/>
    <property type="project" value="TreeGrafter"/>
</dbReference>
<dbReference type="PANTHER" id="PTHR11506">
    <property type="entry name" value="LYSOSOME-ASSOCIATED MEMBRANE GLYCOPROTEIN"/>
    <property type="match status" value="1"/>
</dbReference>
<gene>
    <name evidence="13" type="ORF">MATL_G00167380</name>
</gene>
<protein>
    <recommendedName>
        <fullName evidence="15">Lysosome-associated membrane glycoprotein 1</fullName>
    </recommendedName>
</protein>
<dbReference type="Proteomes" id="UP001046870">
    <property type="component" value="Chromosome 14"/>
</dbReference>
<dbReference type="PANTHER" id="PTHR11506:SF2">
    <property type="entry name" value="MACROSIALIN"/>
    <property type="match status" value="1"/>
</dbReference>
<dbReference type="InterPro" id="IPR002000">
    <property type="entry name" value="Lysosome-assoc_membr_glycop"/>
</dbReference>
<keyword evidence="3 10" id="KW-0732">Signal</keyword>
<comment type="caution">
    <text evidence="13">The sequence shown here is derived from an EMBL/GenBank/DDBJ whole genome shotgun (WGS) entry which is preliminary data.</text>
</comment>
<evidence type="ECO:0000256" key="3">
    <source>
        <dbReference type="ARBA" id="ARBA00022729"/>
    </source>
</evidence>
<evidence type="ECO:0000256" key="2">
    <source>
        <dbReference type="ARBA" id="ARBA00022692"/>
    </source>
</evidence>
<feature type="chain" id="PRO_5039205249" description="Lysosome-associated membrane glycoprotein 1" evidence="10">
    <location>
        <begin position="20"/>
        <end position="233"/>
    </location>
</feature>
<dbReference type="PROSITE" id="PS51407">
    <property type="entry name" value="LAMP_3"/>
    <property type="match status" value="1"/>
</dbReference>
<dbReference type="Pfam" id="PF01299">
    <property type="entry name" value="Lamp2-like_luminal"/>
    <property type="match status" value="1"/>
</dbReference>
<evidence type="ECO:0000259" key="12">
    <source>
        <dbReference type="Pfam" id="PF21222"/>
    </source>
</evidence>
<dbReference type="Pfam" id="PF21222">
    <property type="entry name" value="Lamp2_2nd"/>
    <property type="match status" value="1"/>
</dbReference>
<evidence type="ECO:0000256" key="10">
    <source>
        <dbReference type="SAM" id="SignalP"/>
    </source>
</evidence>
<organism evidence="13 14">
    <name type="scientific">Megalops atlanticus</name>
    <name type="common">Tarpon</name>
    <name type="synonym">Clupea gigantea</name>
    <dbReference type="NCBI Taxonomy" id="7932"/>
    <lineage>
        <taxon>Eukaryota</taxon>
        <taxon>Metazoa</taxon>
        <taxon>Chordata</taxon>
        <taxon>Craniata</taxon>
        <taxon>Vertebrata</taxon>
        <taxon>Euteleostomi</taxon>
        <taxon>Actinopterygii</taxon>
        <taxon>Neopterygii</taxon>
        <taxon>Teleostei</taxon>
        <taxon>Elopiformes</taxon>
        <taxon>Megalopidae</taxon>
        <taxon>Megalops</taxon>
    </lineage>
</organism>
<reference evidence="13" key="1">
    <citation type="submission" date="2021-01" db="EMBL/GenBank/DDBJ databases">
        <authorList>
            <person name="Zahm M."/>
            <person name="Roques C."/>
            <person name="Cabau C."/>
            <person name="Klopp C."/>
            <person name="Donnadieu C."/>
            <person name="Jouanno E."/>
            <person name="Lampietro C."/>
            <person name="Louis A."/>
            <person name="Herpin A."/>
            <person name="Echchiki A."/>
            <person name="Berthelot C."/>
            <person name="Parey E."/>
            <person name="Roest-Crollius H."/>
            <person name="Braasch I."/>
            <person name="Postlethwait J."/>
            <person name="Bobe J."/>
            <person name="Montfort J."/>
            <person name="Bouchez O."/>
            <person name="Begum T."/>
            <person name="Mejri S."/>
            <person name="Adams A."/>
            <person name="Chen W.-J."/>
            <person name="Guiguen Y."/>
        </authorList>
    </citation>
    <scope>NUCLEOTIDE SEQUENCE</scope>
    <source>
        <strain evidence="13">YG-15Mar2019-1</strain>
        <tissue evidence="13">Brain</tissue>
    </source>
</reference>
<dbReference type="Gene3D" id="2.40.160.110">
    <property type="match status" value="1"/>
</dbReference>
<dbReference type="InterPro" id="IPR048524">
    <property type="entry name" value="Lamp2-like_TM"/>
</dbReference>
<evidence type="ECO:0000256" key="5">
    <source>
        <dbReference type="ARBA" id="ARBA00022989"/>
    </source>
</evidence>
<evidence type="ECO:0000259" key="11">
    <source>
        <dbReference type="Pfam" id="PF01299"/>
    </source>
</evidence>
<keyword evidence="7" id="KW-0325">Glycoprotein</keyword>
<keyword evidence="4" id="KW-0967">Endosome</keyword>
<name>A0A9D3PQN8_MEGAT</name>